<dbReference type="InterPro" id="IPR035396">
    <property type="entry name" value="Bac_rhamnosid6H"/>
</dbReference>
<dbReference type="Gene3D" id="2.60.420.10">
    <property type="entry name" value="Maltose phosphorylase, domain 3"/>
    <property type="match status" value="1"/>
</dbReference>
<reference evidence="3 4" key="1">
    <citation type="submission" date="2017-11" db="EMBL/GenBank/DDBJ databases">
        <title>Evolution of Phototrophy in the Chloroflexi Phylum Driven by Horizontal Gene Transfer.</title>
        <authorList>
            <person name="Ward L.M."/>
            <person name="Hemp J."/>
            <person name="Shih P.M."/>
            <person name="Mcglynn S.E."/>
            <person name="Fischer W."/>
        </authorList>
    </citation>
    <scope>NUCLEOTIDE SEQUENCE [LARGE SCALE GENOMIC DNA]</scope>
    <source>
        <strain evidence="3">JP3_7</strain>
    </source>
</reference>
<dbReference type="Proteomes" id="UP000230790">
    <property type="component" value="Unassembled WGS sequence"/>
</dbReference>
<dbReference type="EMBL" id="PGTN01000003">
    <property type="protein sequence ID" value="PJF48924.1"/>
    <property type="molecule type" value="Genomic_DNA"/>
</dbReference>
<dbReference type="Gene3D" id="1.50.10.10">
    <property type="match status" value="1"/>
</dbReference>
<evidence type="ECO:0000313" key="4">
    <source>
        <dbReference type="Proteomes" id="UP000230790"/>
    </source>
</evidence>
<dbReference type="SUPFAM" id="SSF48208">
    <property type="entry name" value="Six-hairpin glycosidases"/>
    <property type="match status" value="1"/>
</dbReference>
<organism evidence="3 4">
    <name type="scientific">Candidatus Thermofonsia Clade 3 bacterium</name>
    <dbReference type="NCBI Taxonomy" id="2364212"/>
    <lineage>
        <taxon>Bacteria</taxon>
        <taxon>Bacillati</taxon>
        <taxon>Chloroflexota</taxon>
        <taxon>Candidatus Thermofontia</taxon>
        <taxon>Candidatus Thermofonsia Clade 3</taxon>
    </lineage>
</organism>
<dbReference type="InterPro" id="IPR035398">
    <property type="entry name" value="Bac_rhamnosid_C"/>
</dbReference>
<evidence type="ECO:0000259" key="2">
    <source>
        <dbReference type="Pfam" id="PF17390"/>
    </source>
</evidence>
<feature type="domain" description="Alpha-L-rhamnosidase six-hairpin glycosidase" evidence="1">
    <location>
        <begin position="388"/>
        <end position="640"/>
    </location>
</feature>
<dbReference type="GO" id="GO:0005975">
    <property type="term" value="P:carbohydrate metabolic process"/>
    <property type="evidence" value="ECO:0007669"/>
    <property type="project" value="InterPro"/>
</dbReference>
<proteinExistence type="predicted"/>
<feature type="domain" description="Alpha-L-rhamnosidase C-terminal" evidence="2">
    <location>
        <begin position="721"/>
        <end position="788"/>
    </location>
</feature>
<sequence>MTARRIFVADDPFLPLNADKPWRERGLWPASWVTHPDAHPPFVAAFRKQLTLERAATLRIHVSADQRYQLYVDGACIGQGPERGAPDLWFYESYELALDAGAHVIVARVWHWGAHAPQAQMSVTPGFLLAAEDEWQATLSTGLSDWACKLLDGYAFGQFERIPWKGGNTYLDGRAYPWGVERGEGEDWLPAQTLRRAMARRLDWELPPQHILTPAALPPMLDETCRAGVVRLVADVATIETRDIPIRQADHDAEAAAAWQDVVRGEGEVVIPPRTIKRVLIDLRDYYLAYTTLTVSGGAGAVIRVRWAEALNCDTNLWRGDKGQRDEVEGKFFLGNGDQYISDGGARRAFAPLWWSAGRYVEVVVQTFDAPLTIHTLVFRESRYPLEMASAFEASDARLNEIIPILTRGIQCTANETYFDGPHWEELMYLGDTRLEVLCTYVMSGDDRLPRKALRLFDVSRLPTGLTPSRYPCSLLQIIPPFSLWWVLMVHDFALWRGDAAFVRSLLPGIRAVLEGYARWVGDDGLLRAPEGWNFMDWAQEWRPQSGIPPDGVSGVSGLLNWHYAYTLTQAADLEAMLGERAMAARWRNQARRLAAAAHATFWDESHGLMADTPERDRFSEHTQCMAILSGLVDARKRQRMARGLRGHPDLARCTIYFSFYLFEALRALNAADAILDRLALWFELKANGLRTPVEQPEPTRSDCHGWGAHPLFHYFATILGIRPASLGFSTVVVRPQLGRLTRASGRLVHPRGEIIADFRTEHGRLRGSLQLPEGVRGDLIANGKRREIGGGLTVI</sequence>
<accession>A0A2M8QGN0</accession>
<gene>
    <name evidence="3" type="ORF">CUN48_00780</name>
</gene>
<dbReference type="InterPro" id="IPR008928">
    <property type="entry name" value="6-hairpin_glycosidase_sf"/>
</dbReference>
<dbReference type="PANTHER" id="PTHR34987">
    <property type="entry name" value="C, PUTATIVE (AFU_ORTHOLOGUE AFUA_3G02880)-RELATED"/>
    <property type="match status" value="1"/>
</dbReference>
<dbReference type="InterPro" id="IPR012341">
    <property type="entry name" value="6hp_glycosidase-like_sf"/>
</dbReference>
<dbReference type="Pfam" id="PF17389">
    <property type="entry name" value="Bac_rhamnosid6H"/>
    <property type="match status" value="1"/>
</dbReference>
<evidence type="ECO:0000259" key="1">
    <source>
        <dbReference type="Pfam" id="PF17389"/>
    </source>
</evidence>
<evidence type="ECO:0000313" key="3">
    <source>
        <dbReference type="EMBL" id="PJF48924.1"/>
    </source>
</evidence>
<dbReference type="Gene3D" id="2.60.120.260">
    <property type="entry name" value="Galactose-binding domain-like"/>
    <property type="match status" value="2"/>
</dbReference>
<dbReference type="PANTHER" id="PTHR34987:SF2">
    <property type="entry name" value="B, PUTATIVE (AFU_ORTHOLOGUE AFUA_7G05040)-RELATED"/>
    <property type="match status" value="1"/>
</dbReference>
<comment type="caution">
    <text evidence="3">The sequence shown here is derived from an EMBL/GenBank/DDBJ whole genome shotgun (WGS) entry which is preliminary data.</text>
</comment>
<dbReference type="Pfam" id="PF17390">
    <property type="entry name" value="Bac_rhamnosid_C"/>
    <property type="match status" value="1"/>
</dbReference>
<name>A0A2M8QGN0_9CHLR</name>
<dbReference type="AlphaFoldDB" id="A0A2M8QGN0"/>
<protein>
    <submittedName>
        <fullName evidence="3">Alpha-L-rhamnosidase</fullName>
    </submittedName>
</protein>